<dbReference type="InterPro" id="IPR036388">
    <property type="entry name" value="WH-like_DNA-bd_sf"/>
</dbReference>
<dbReference type="GO" id="GO:0043565">
    <property type="term" value="F:sequence-specific DNA binding"/>
    <property type="evidence" value="ECO:0007669"/>
    <property type="project" value="TreeGrafter"/>
</dbReference>
<evidence type="ECO:0000259" key="5">
    <source>
        <dbReference type="PROSITE" id="PS50931"/>
    </source>
</evidence>
<evidence type="ECO:0000256" key="3">
    <source>
        <dbReference type="ARBA" id="ARBA00023125"/>
    </source>
</evidence>
<dbReference type="PANTHER" id="PTHR30537:SF74">
    <property type="entry name" value="HTH-TYPE TRANSCRIPTIONAL REGULATOR TRPI"/>
    <property type="match status" value="1"/>
</dbReference>
<keyword evidence="7" id="KW-1185">Reference proteome</keyword>
<dbReference type="GO" id="GO:0003700">
    <property type="term" value="F:DNA-binding transcription factor activity"/>
    <property type="evidence" value="ECO:0007669"/>
    <property type="project" value="InterPro"/>
</dbReference>
<proteinExistence type="inferred from homology"/>
<dbReference type="Proteomes" id="UP000294887">
    <property type="component" value="Unassembled WGS sequence"/>
</dbReference>
<dbReference type="Pfam" id="PF03466">
    <property type="entry name" value="LysR_substrate"/>
    <property type="match status" value="1"/>
</dbReference>
<dbReference type="InterPro" id="IPR000847">
    <property type="entry name" value="LysR_HTH_N"/>
</dbReference>
<dbReference type="SUPFAM" id="SSF46785">
    <property type="entry name" value="Winged helix' DNA-binding domain"/>
    <property type="match status" value="1"/>
</dbReference>
<keyword evidence="3" id="KW-0238">DNA-binding</keyword>
<reference evidence="6 7" key="1">
    <citation type="submission" date="2019-03" db="EMBL/GenBank/DDBJ databases">
        <title>Genomic Encyclopedia of Type Strains, Phase IV (KMG-IV): sequencing the most valuable type-strain genomes for metagenomic binning, comparative biology and taxonomic classification.</title>
        <authorList>
            <person name="Goeker M."/>
        </authorList>
    </citation>
    <scope>NUCLEOTIDE SEQUENCE [LARGE SCALE GENOMIC DNA]</scope>
    <source>
        <strain evidence="6 7">DSM 24830</strain>
    </source>
</reference>
<dbReference type="InterPro" id="IPR036390">
    <property type="entry name" value="WH_DNA-bd_sf"/>
</dbReference>
<dbReference type="RefSeq" id="WP_131907224.1">
    <property type="nucleotide sequence ID" value="NZ_BAAAFU010000007.1"/>
</dbReference>
<evidence type="ECO:0000313" key="6">
    <source>
        <dbReference type="EMBL" id="TCJ82716.1"/>
    </source>
</evidence>
<keyword evidence="2" id="KW-0805">Transcription regulation</keyword>
<protein>
    <submittedName>
        <fullName evidence="6">LysR family glycine cleavage system transcriptional activator</fullName>
    </submittedName>
</protein>
<gene>
    <name evidence="6" type="ORF">EV695_3448</name>
</gene>
<dbReference type="GO" id="GO:0006351">
    <property type="term" value="P:DNA-templated transcription"/>
    <property type="evidence" value="ECO:0007669"/>
    <property type="project" value="TreeGrafter"/>
</dbReference>
<accession>A0A4R1ENA8</accession>
<dbReference type="SUPFAM" id="SSF53850">
    <property type="entry name" value="Periplasmic binding protein-like II"/>
    <property type="match status" value="1"/>
</dbReference>
<dbReference type="AlphaFoldDB" id="A0A4R1ENA8"/>
<sequence>MQRYPSTTALRAFEAIARLGSVSAAAVELNLTRSAVSHQLNMLEDLLGFALTKREGRGLVLTLKGERYALETKRALSILLDAARGNDGEEMIGKLTVSCAPGLANYWLCHQLADFIKKFPKLSLKIVSPSFPGDISNDDVDLFIAYGNGNWPEKYVKQLITIRLFPVCSPQYFHQKGGLGKPADLVKMRLFHLMDHTDWRVWLAANGVANTQLESGIVFSDANFVQSAVIAGQGLAIGDNMVSGDALAKGLLIRPFEKSIVSPRAYYLAASPEKAERKEVQAFIEWLESLISDAQSRYERKK</sequence>
<dbReference type="InterPro" id="IPR058163">
    <property type="entry name" value="LysR-type_TF_proteobact-type"/>
</dbReference>
<evidence type="ECO:0000256" key="2">
    <source>
        <dbReference type="ARBA" id="ARBA00023015"/>
    </source>
</evidence>
<comment type="similarity">
    <text evidence="1">Belongs to the LysR transcriptional regulatory family.</text>
</comment>
<dbReference type="OrthoDB" id="9771171at2"/>
<feature type="domain" description="HTH lysR-type" evidence="5">
    <location>
        <begin position="5"/>
        <end position="62"/>
    </location>
</feature>
<organism evidence="6 7">
    <name type="scientific">Cocleimonas flava</name>
    <dbReference type="NCBI Taxonomy" id="634765"/>
    <lineage>
        <taxon>Bacteria</taxon>
        <taxon>Pseudomonadati</taxon>
        <taxon>Pseudomonadota</taxon>
        <taxon>Gammaproteobacteria</taxon>
        <taxon>Thiotrichales</taxon>
        <taxon>Thiotrichaceae</taxon>
        <taxon>Cocleimonas</taxon>
    </lineage>
</organism>
<dbReference type="CDD" id="cd08432">
    <property type="entry name" value="PBP2_GcdR_TrpI_HvrB_AmpR_like"/>
    <property type="match status" value="1"/>
</dbReference>
<evidence type="ECO:0000256" key="4">
    <source>
        <dbReference type="ARBA" id="ARBA00023163"/>
    </source>
</evidence>
<dbReference type="PROSITE" id="PS50931">
    <property type="entry name" value="HTH_LYSR"/>
    <property type="match status" value="1"/>
</dbReference>
<name>A0A4R1ENA8_9GAMM</name>
<dbReference type="InterPro" id="IPR005119">
    <property type="entry name" value="LysR_subst-bd"/>
</dbReference>
<dbReference type="Gene3D" id="3.40.190.10">
    <property type="entry name" value="Periplasmic binding protein-like II"/>
    <property type="match status" value="2"/>
</dbReference>
<dbReference type="Gene3D" id="1.10.10.10">
    <property type="entry name" value="Winged helix-like DNA-binding domain superfamily/Winged helix DNA-binding domain"/>
    <property type="match status" value="1"/>
</dbReference>
<evidence type="ECO:0000313" key="7">
    <source>
        <dbReference type="Proteomes" id="UP000294887"/>
    </source>
</evidence>
<evidence type="ECO:0000256" key="1">
    <source>
        <dbReference type="ARBA" id="ARBA00009437"/>
    </source>
</evidence>
<dbReference type="Pfam" id="PF00126">
    <property type="entry name" value="HTH_1"/>
    <property type="match status" value="1"/>
</dbReference>
<comment type="caution">
    <text evidence="6">The sequence shown here is derived from an EMBL/GenBank/DDBJ whole genome shotgun (WGS) entry which is preliminary data.</text>
</comment>
<dbReference type="EMBL" id="SMFQ01000005">
    <property type="protein sequence ID" value="TCJ82716.1"/>
    <property type="molecule type" value="Genomic_DNA"/>
</dbReference>
<keyword evidence="4" id="KW-0804">Transcription</keyword>
<dbReference type="PANTHER" id="PTHR30537">
    <property type="entry name" value="HTH-TYPE TRANSCRIPTIONAL REGULATOR"/>
    <property type="match status" value="1"/>
</dbReference>